<protein>
    <submittedName>
        <fullName evidence="1">Uncharacterized protein</fullName>
    </submittedName>
</protein>
<reference evidence="1 2" key="1">
    <citation type="submission" date="2019-05" db="EMBL/GenBank/DDBJ databases">
        <title>Emergence of the Ug99 lineage of the wheat stem rust pathogen through somatic hybridization.</title>
        <authorList>
            <person name="Li F."/>
            <person name="Upadhyaya N.M."/>
            <person name="Sperschneider J."/>
            <person name="Matny O."/>
            <person name="Nguyen-Phuc H."/>
            <person name="Mago R."/>
            <person name="Raley C."/>
            <person name="Miller M.E."/>
            <person name="Silverstein K.A.T."/>
            <person name="Henningsen E."/>
            <person name="Hirsch C.D."/>
            <person name="Visser B."/>
            <person name="Pretorius Z.A."/>
            <person name="Steffenson B.J."/>
            <person name="Schwessinger B."/>
            <person name="Dodds P.N."/>
            <person name="Figueroa M."/>
        </authorList>
    </citation>
    <scope>NUCLEOTIDE SEQUENCE [LARGE SCALE GENOMIC DNA]</scope>
    <source>
        <strain evidence="1">21-0</strain>
    </source>
</reference>
<name>A0A5B0NVR7_PUCGR</name>
<comment type="caution">
    <text evidence="1">The sequence shown here is derived from an EMBL/GenBank/DDBJ whole genome shotgun (WGS) entry which is preliminary data.</text>
</comment>
<evidence type="ECO:0000313" key="2">
    <source>
        <dbReference type="Proteomes" id="UP000324748"/>
    </source>
</evidence>
<gene>
    <name evidence="1" type="ORF">PGT21_001119</name>
</gene>
<sequence length="68" mass="7752">MISLLTDLFCNFSSESTRHLSEFINPNPAVESSAVVWLNCLQRLQSARVVSLGHRFDWALGLQLRVYN</sequence>
<accession>A0A5B0NVR7</accession>
<dbReference type="Proteomes" id="UP000324748">
    <property type="component" value="Unassembled WGS sequence"/>
</dbReference>
<organism evidence="1 2">
    <name type="scientific">Puccinia graminis f. sp. tritici</name>
    <dbReference type="NCBI Taxonomy" id="56615"/>
    <lineage>
        <taxon>Eukaryota</taxon>
        <taxon>Fungi</taxon>
        <taxon>Dikarya</taxon>
        <taxon>Basidiomycota</taxon>
        <taxon>Pucciniomycotina</taxon>
        <taxon>Pucciniomycetes</taxon>
        <taxon>Pucciniales</taxon>
        <taxon>Pucciniaceae</taxon>
        <taxon>Puccinia</taxon>
    </lineage>
</organism>
<keyword evidence="2" id="KW-1185">Reference proteome</keyword>
<proteinExistence type="predicted"/>
<dbReference type="AlphaFoldDB" id="A0A5B0NVR7"/>
<evidence type="ECO:0000313" key="1">
    <source>
        <dbReference type="EMBL" id="KAA1091958.1"/>
    </source>
</evidence>
<dbReference type="EMBL" id="VSWC01000081">
    <property type="protein sequence ID" value="KAA1091958.1"/>
    <property type="molecule type" value="Genomic_DNA"/>
</dbReference>